<dbReference type="InterPro" id="IPR004685">
    <property type="entry name" value="Brnchd-chn_aa_trnsp_Livcs"/>
</dbReference>
<comment type="caution">
    <text evidence="10">The sequence shown here is derived from an EMBL/GenBank/DDBJ whole genome shotgun (WGS) entry which is preliminary data.</text>
</comment>
<sequence>MRKNVKDIVIVGFALFAMFFGAGNLIFPPYLGKMVGSDFLTAIIGFLITGVGLPLMGIIASAKINGGFENMAIRVGKGFSLISGTAMILAIGPLLAIPRTAATTYELGVKPLFPGVSPLLSIILYFLINSAFVLNPSSIIDNIGKILTPILLIMLSLIILKGIINPIGNIESTSITSVFSMSLLQGYQTMDAMASVIFSSIIIGSVVSRGYTSKSKIISTTLLSGVVAVAGLAFVYGGLLYLGAQTVKILPRDIMKTELVIEISSRTLGAFGSVALGLSVALACLTTSIGLTATAAEYFSKTVSKGKVSYTVNVMLITLISIIIANMGVDRIVKFASPVLNILYPVVIVLIAITLIGKLIKNNWVVKFTVYTTLIFSIIDTLMNQFYINSSLKDIFYLIPLSRQGFAWLIPTLLVLFITSWFTKIGNINDEENQSAA</sequence>
<keyword evidence="11" id="KW-1185">Reference proteome</keyword>
<evidence type="ECO:0000256" key="9">
    <source>
        <dbReference type="RuleBase" id="RU362122"/>
    </source>
</evidence>
<dbReference type="EMBL" id="JAESWC010000008">
    <property type="protein sequence ID" value="MBL4936680.1"/>
    <property type="molecule type" value="Genomic_DNA"/>
</dbReference>
<gene>
    <name evidence="10" type="primary">brnQ</name>
    <name evidence="10" type="ORF">JK636_13030</name>
</gene>
<dbReference type="RefSeq" id="WP_202749441.1">
    <property type="nucleotide sequence ID" value="NZ_JAESWC010000008.1"/>
</dbReference>
<evidence type="ECO:0000313" key="11">
    <source>
        <dbReference type="Proteomes" id="UP000632377"/>
    </source>
</evidence>
<evidence type="ECO:0000256" key="2">
    <source>
        <dbReference type="ARBA" id="ARBA00008540"/>
    </source>
</evidence>
<feature type="transmembrane region" description="Helical" evidence="9">
    <location>
        <begin position="308"/>
        <end position="329"/>
    </location>
</feature>
<feature type="transmembrane region" description="Helical" evidence="9">
    <location>
        <begin position="335"/>
        <end position="356"/>
    </location>
</feature>
<name>A0ABS1TBF7_9CLOT</name>
<keyword evidence="3 9" id="KW-0813">Transport</keyword>
<keyword evidence="5 9" id="KW-0812">Transmembrane</keyword>
<evidence type="ECO:0000256" key="3">
    <source>
        <dbReference type="ARBA" id="ARBA00022448"/>
    </source>
</evidence>
<keyword evidence="7 9" id="KW-1133">Transmembrane helix</keyword>
<evidence type="ECO:0000256" key="8">
    <source>
        <dbReference type="ARBA" id="ARBA00023136"/>
    </source>
</evidence>
<dbReference type="NCBIfam" id="TIGR00796">
    <property type="entry name" value="livcs"/>
    <property type="match status" value="1"/>
</dbReference>
<feature type="transmembrane region" description="Helical" evidence="9">
    <location>
        <begin position="39"/>
        <end position="59"/>
    </location>
</feature>
<dbReference type="Proteomes" id="UP000632377">
    <property type="component" value="Unassembled WGS sequence"/>
</dbReference>
<feature type="transmembrane region" description="Helical" evidence="9">
    <location>
        <begin position="7"/>
        <end position="27"/>
    </location>
</feature>
<reference evidence="10 11" key="1">
    <citation type="submission" date="2021-01" db="EMBL/GenBank/DDBJ databases">
        <title>Genome public.</title>
        <authorList>
            <person name="Liu C."/>
            <person name="Sun Q."/>
        </authorList>
    </citation>
    <scope>NUCLEOTIDE SEQUENCE [LARGE SCALE GENOMIC DNA]</scope>
    <source>
        <strain evidence="10 11">YIM B02515</strain>
    </source>
</reference>
<comment type="similarity">
    <text evidence="2 9">Belongs to the branched chain amino acid transporter family.</text>
</comment>
<dbReference type="Pfam" id="PF05525">
    <property type="entry name" value="Branch_AA_trans"/>
    <property type="match status" value="1"/>
</dbReference>
<keyword evidence="8 9" id="KW-0472">Membrane</keyword>
<comment type="subcellular location">
    <subcellularLocation>
        <location evidence="1 9">Cell membrane</location>
        <topology evidence="1 9">Multi-pass membrane protein</topology>
    </subcellularLocation>
</comment>
<feature type="transmembrane region" description="Helical" evidence="9">
    <location>
        <begin position="406"/>
        <end position="423"/>
    </location>
</feature>
<dbReference type="PANTHER" id="PTHR30588:SF0">
    <property type="entry name" value="BRANCHED-CHAIN AMINO ACID PERMEASE BRNQ"/>
    <property type="match status" value="1"/>
</dbReference>
<protein>
    <recommendedName>
        <fullName evidence="9">Branched-chain amino acid transport system carrier protein</fullName>
    </recommendedName>
</protein>
<evidence type="ECO:0000256" key="5">
    <source>
        <dbReference type="ARBA" id="ARBA00022692"/>
    </source>
</evidence>
<evidence type="ECO:0000313" key="10">
    <source>
        <dbReference type="EMBL" id="MBL4936680.1"/>
    </source>
</evidence>
<comment type="function">
    <text evidence="9">Component of the transport system for branched-chain amino acids.</text>
</comment>
<feature type="transmembrane region" description="Helical" evidence="9">
    <location>
        <begin position="146"/>
        <end position="167"/>
    </location>
</feature>
<organism evidence="10 11">
    <name type="scientific">Clostridium rhizosphaerae</name>
    <dbReference type="NCBI Taxonomy" id="2803861"/>
    <lineage>
        <taxon>Bacteria</taxon>
        <taxon>Bacillati</taxon>
        <taxon>Bacillota</taxon>
        <taxon>Clostridia</taxon>
        <taxon>Eubacteriales</taxon>
        <taxon>Clostridiaceae</taxon>
        <taxon>Clostridium</taxon>
    </lineage>
</organism>
<feature type="transmembrane region" description="Helical" evidence="9">
    <location>
        <begin position="220"/>
        <end position="242"/>
    </location>
</feature>
<proteinExistence type="inferred from homology"/>
<feature type="transmembrane region" description="Helical" evidence="9">
    <location>
        <begin position="187"/>
        <end position="208"/>
    </location>
</feature>
<feature type="transmembrane region" description="Helical" evidence="9">
    <location>
        <begin position="368"/>
        <end position="386"/>
    </location>
</feature>
<keyword evidence="4" id="KW-1003">Cell membrane</keyword>
<evidence type="ECO:0000256" key="1">
    <source>
        <dbReference type="ARBA" id="ARBA00004651"/>
    </source>
</evidence>
<feature type="transmembrane region" description="Helical" evidence="9">
    <location>
        <begin position="116"/>
        <end position="134"/>
    </location>
</feature>
<accession>A0ABS1TBF7</accession>
<evidence type="ECO:0000256" key="4">
    <source>
        <dbReference type="ARBA" id="ARBA00022475"/>
    </source>
</evidence>
<feature type="transmembrane region" description="Helical" evidence="9">
    <location>
        <begin position="79"/>
        <end position="96"/>
    </location>
</feature>
<feature type="transmembrane region" description="Helical" evidence="9">
    <location>
        <begin position="274"/>
        <end position="296"/>
    </location>
</feature>
<evidence type="ECO:0000256" key="6">
    <source>
        <dbReference type="ARBA" id="ARBA00022970"/>
    </source>
</evidence>
<dbReference type="PANTHER" id="PTHR30588">
    <property type="entry name" value="BRANCHED-CHAIN AMINO ACID TRANSPORT SYSTEM 2 CARRIER PROTEIN"/>
    <property type="match status" value="1"/>
</dbReference>
<evidence type="ECO:0000256" key="7">
    <source>
        <dbReference type="ARBA" id="ARBA00022989"/>
    </source>
</evidence>
<keyword evidence="6 9" id="KW-0029">Amino-acid transport</keyword>